<keyword evidence="2" id="KW-1185">Reference proteome</keyword>
<dbReference type="GeneID" id="55585219"/>
<organism evidence="1 2">
    <name type="scientific">Conexivisphaera calida</name>
    <dbReference type="NCBI Taxonomy" id="1874277"/>
    <lineage>
        <taxon>Archaea</taxon>
        <taxon>Nitrososphaerota</taxon>
        <taxon>Conexivisphaeria</taxon>
        <taxon>Conexivisphaerales</taxon>
        <taxon>Conexivisphaeraceae</taxon>
        <taxon>Conexivisphaera</taxon>
    </lineage>
</organism>
<gene>
    <name evidence="1" type="ORF">NAS2_1408</name>
</gene>
<dbReference type="AlphaFoldDB" id="A0A4P2VPI7"/>
<accession>A0A4P2VPI7</accession>
<name>A0A4P2VPI7_9ARCH</name>
<sequence length="49" mass="5889">MSILILENHGIKDPRWRGMWLIAYEDDSSRFIVGYGVHRRSRPGTRWRC</sequence>
<evidence type="ECO:0000313" key="1">
    <source>
        <dbReference type="EMBL" id="BBE42795.1"/>
    </source>
</evidence>
<dbReference type="RefSeq" id="WP_174448991.1">
    <property type="nucleotide sequence ID" value="NZ_AP018732.1"/>
</dbReference>
<dbReference type="Proteomes" id="UP000509448">
    <property type="component" value="Chromosome"/>
</dbReference>
<evidence type="ECO:0000313" key="2">
    <source>
        <dbReference type="Proteomes" id="UP000509448"/>
    </source>
</evidence>
<proteinExistence type="predicted"/>
<dbReference type="KEGG" id="ccai:NAS2_1408"/>
<protein>
    <submittedName>
        <fullName evidence="1">Uncharacterized protein</fullName>
    </submittedName>
</protein>
<dbReference type="EMBL" id="AP018732">
    <property type="protein sequence ID" value="BBE42795.1"/>
    <property type="molecule type" value="Genomic_DNA"/>
</dbReference>
<reference evidence="1 2" key="1">
    <citation type="journal article" date="2019" name="ISME J.">
        <title>Isolation and characterization of a thermophilic sulfur- and iron-reducing thaumarchaeote from a terrestrial acidic hot spring.</title>
        <authorList>
            <person name="Kato S."/>
            <person name="Itoh T."/>
            <person name="Yuki M."/>
            <person name="Nagamori M."/>
            <person name="Ohnishi M."/>
            <person name="Uematsu K."/>
            <person name="Suzuki K."/>
            <person name="Takashina T."/>
            <person name="Ohkuma M."/>
        </authorList>
    </citation>
    <scope>NUCLEOTIDE SEQUENCE [LARGE SCALE GENOMIC DNA]</scope>
    <source>
        <strain evidence="1 2">NAS-02</strain>
    </source>
</reference>